<keyword evidence="3" id="KW-0238">DNA-binding</keyword>
<evidence type="ECO:0000259" key="6">
    <source>
        <dbReference type="PROSITE" id="PS01124"/>
    </source>
</evidence>
<evidence type="ECO:0000256" key="3">
    <source>
        <dbReference type="ARBA" id="ARBA00023125"/>
    </source>
</evidence>
<accession>A0A2A2JZ64</accession>
<feature type="domain" description="HTH araC/xylS-type" evidence="6">
    <location>
        <begin position="266"/>
        <end position="365"/>
    </location>
</feature>
<organism evidence="7 8">
    <name type="scientific">Diploscapter pachys</name>
    <dbReference type="NCBI Taxonomy" id="2018661"/>
    <lineage>
        <taxon>Eukaryota</taxon>
        <taxon>Metazoa</taxon>
        <taxon>Ecdysozoa</taxon>
        <taxon>Nematoda</taxon>
        <taxon>Chromadorea</taxon>
        <taxon>Rhabditida</taxon>
        <taxon>Rhabditina</taxon>
        <taxon>Rhabditomorpha</taxon>
        <taxon>Rhabditoidea</taxon>
        <taxon>Rhabditidae</taxon>
        <taxon>Diploscapter</taxon>
    </lineage>
</organism>
<dbReference type="Gene3D" id="1.10.10.60">
    <property type="entry name" value="Homeodomain-like"/>
    <property type="match status" value="1"/>
</dbReference>
<dbReference type="InterPro" id="IPR050204">
    <property type="entry name" value="AraC_XylS_family_regulators"/>
</dbReference>
<dbReference type="PROSITE" id="PS01124">
    <property type="entry name" value="HTH_ARAC_FAMILY_2"/>
    <property type="match status" value="1"/>
</dbReference>
<evidence type="ECO:0000256" key="1">
    <source>
        <dbReference type="ARBA" id="ARBA00004123"/>
    </source>
</evidence>
<dbReference type="GO" id="GO:0005634">
    <property type="term" value="C:nucleus"/>
    <property type="evidence" value="ECO:0007669"/>
    <property type="project" value="UniProtKB-SubCell"/>
</dbReference>
<dbReference type="InterPro" id="IPR035418">
    <property type="entry name" value="AraC-bd_2"/>
</dbReference>
<evidence type="ECO:0000256" key="5">
    <source>
        <dbReference type="SAM" id="MobiDB-lite"/>
    </source>
</evidence>
<evidence type="ECO:0000313" key="8">
    <source>
        <dbReference type="Proteomes" id="UP000218231"/>
    </source>
</evidence>
<dbReference type="InterPro" id="IPR018062">
    <property type="entry name" value="HTH_AraC-typ_CS"/>
</dbReference>
<dbReference type="GO" id="GO:0003700">
    <property type="term" value="F:DNA-binding transcription factor activity"/>
    <property type="evidence" value="ECO:0007669"/>
    <property type="project" value="InterPro"/>
</dbReference>
<keyword evidence="2" id="KW-0805">Transcription regulation</keyword>
<dbReference type="PROSITE" id="PS00041">
    <property type="entry name" value="HTH_ARAC_FAMILY_1"/>
    <property type="match status" value="1"/>
</dbReference>
<dbReference type="SUPFAM" id="SSF46689">
    <property type="entry name" value="Homeodomain-like"/>
    <property type="match status" value="1"/>
</dbReference>
<keyword evidence="4" id="KW-0804">Transcription</keyword>
<dbReference type="PANTHER" id="PTHR46796:SF6">
    <property type="entry name" value="ARAC SUBFAMILY"/>
    <property type="match status" value="1"/>
</dbReference>
<keyword evidence="8" id="KW-1185">Reference proteome</keyword>
<dbReference type="AlphaFoldDB" id="A0A2A2JZ64"/>
<dbReference type="Pfam" id="PF12833">
    <property type="entry name" value="HTH_18"/>
    <property type="match status" value="1"/>
</dbReference>
<sequence>MHAASLAKGARTATPAGASPRPAWRRGCTAIMSSAMRGAVKSASDPQAPLPPSARLGWVRAFDTAALPANERYEVWRDGDVANLSTRYETTPEEPFAAAMDWLDLGTLGIGHAVFTSQQWERTRQKAARDDNDDFVISVRHAGAAIFEMDGREAIAPTGSIVIADMARPKHHYSEASISTGMALKRADVERLFPSTRALHGHVVAPEHAALLVSHLALLRGQAEHMPAASGPMLAQTILDLLSVSVAASFAERPVDRDRHERALRVQLRDEIERNLGSPSLTVARLSRSLGVSRSTLYRLLQDEGGVQAYVRTRRLEKVAEALRREGGRGTIAALAERWGFCDAAYLGRAFRETYGMTPGDYHAMHVAHPRL</sequence>
<dbReference type="PANTHER" id="PTHR46796">
    <property type="entry name" value="HTH-TYPE TRANSCRIPTIONAL ACTIVATOR RHAS-RELATED"/>
    <property type="match status" value="1"/>
</dbReference>
<dbReference type="EMBL" id="LIAE01010001">
    <property type="protein sequence ID" value="PAV67076.1"/>
    <property type="molecule type" value="Genomic_DNA"/>
</dbReference>
<feature type="region of interest" description="Disordered" evidence="5">
    <location>
        <begin position="1"/>
        <end position="24"/>
    </location>
</feature>
<evidence type="ECO:0000256" key="2">
    <source>
        <dbReference type="ARBA" id="ARBA00023015"/>
    </source>
</evidence>
<dbReference type="SMART" id="SM00342">
    <property type="entry name" value="HTH_ARAC"/>
    <property type="match status" value="1"/>
</dbReference>
<gene>
    <name evidence="7" type="ORF">WR25_25849</name>
</gene>
<name>A0A2A2JZ64_9BILA</name>
<dbReference type="GO" id="GO:0043565">
    <property type="term" value="F:sequence-specific DNA binding"/>
    <property type="evidence" value="ECO:0007669"/>
    <property type="project" value="InterPro"/>
</dbReference>
<reference evidence="7 8" key="1">
    <citation type="journal article" date="2017" name="Curr. Biol.">
        <title>Genome architecture and evolution of a unichromosomal asexual nematode.</title>
        <authorList>
            <person name="Fradin H."/>
            <person name="Zegar C."/>
            <person name="Gutwein M."/>
            <person name="Lucas J."/>
            <person name="Kovtun M."/>
            <person name="Corcoran D."/>
            <person name="Baugh L.R."/>
            <person name="Kiontke K."/>
            <person name="Gunsalus K."/>
            <person name="Fitch D.H."/>
            <person name="Piano F."/>
        </authorList>
    </citation>
    <scope>NUCLEOTIDE SEQUENCE [LARGE SCALE GENOMIC DNA]</scope>
    <source>
        <strain evidence="7">PF1309</strain>
    </source>
</reference>
<dbReference type="Proteomes" id="UP000218231">
    <property type="component" value="Unassembled WGS sequence"/>
</dbReference>
<evidence type="ECO:0000256" key="4">
    <source>
        <dbReference type="ARBA" id="ARBA00023163"/>
    </source>
</evidence>
<proteinExistence type="predicted"/>
<dbReference type="STRING" id="2018661.A0A2A2JZ64"/>
<dbReference type="InterPro" id="IPR009057">
    <property type="entry name" value="Homeodomain-like_sf"/>
</dbReference>
<comment type="caution">
    <text evidence="7">The sequence shown here is derived from an EMBL/GenBank/DDBJ whole genome shotgun (WGS) entry which is preliminary data.</text>
</comment>
<dbReference type="Pfam" id="PF14525">
    <property type="entry name" value="AraC_binding_2"/>
    <property type="match status" value="1"/>
</dbReference>
<protein>
    <recommendedName>
        <fullName evidence="6">HTH araC/xylS-type domain-containing protein</fullName>
    </recommendedName>
</protein>
<dbReference type="InterPro" id="IPR018060">
    <property type="entry name" value="HTH_AraC"/>
</dbReference>
<evidence type="ECO:0000313" key="7">
    <source>
        <dbReference type="EMBL" id="PAV67076.1"/>
    </source>
</evidence>
<comment type="subcellular location">
    <subcellularLocation>
        <location evidence="1">Nucleus</location>
    </subcellularLocation>
</comment>